<protein>
    <recommendedName>
        <fullName evidence="13">ABC transporter B family member 29, chloroplastic</fullName>
    </recommendedName>
</protein>
<evidence type="ECO:0000256" key="8">
    <source>
        <dbReference type="SAM" id="Phobius"/>
    </source>
</evidence>
<evidence type="ECO:0000259" key="10">
    <source>
        <dbReference type="PROSITE" id="PS50929"/>
    </source>
</evidence>
<dbReference type="Proteomes" id="UP000317650">
    <property type="component" value="Chromosome 6"/>
</dbReference>
<evidence type="ECO:0008006" key="13">
    <source>
        <dbReference type="Google" id="ProtNLM"/>
    </source>
</evidence>
<proteinExistence type="predicted"/>
<dbReference type="Gene3D" id="3.40.50.300">
    <property type="entry name" value="P-loop containing nucleotide triphosphate hydrolases"/>
    <property type="match status" value="1"/>
</dbReference>
<comment type="caution">
    <text evidence="11">The sequence shown here is derived from an EMBL/GenBank/DDBJ whole genome shotgun (WGS) entry which is preliminary data.</text>
</comment>
<dbReference type="InterPro" id="IPR039421">
    <property type="entry name" value="Type_1_exporter"/>
</dbReference>
<dbReference type="AlphaFoldDB" id="A0A4S8ILH6"/>
<dbReference type="InterPro" id="IPR003439">
    <property type="entry name" value="ABC_transporter-like_ATP-bd"/>
</dbReference>
<evidence type="ECO:0000259" key="9">
    <source>
        <dbReference type="PROSITE" id="PS50893"/>
    </source>
</evidence>
<comment type="subcellular location">
    <subcellularLocation>
        <location evidence="1">Membrane</location>
        <topology evidence="1">Multi-pass membrane protein</topology>
    </subcellularLocation>
</comment>
<dbReference type="InterPro" id="IPR003593">
    <property type="entry name" value="AAA+_ATPase"/>
</dbReference>
<dbReference type="GO" id="GO:0016887">
    <property type="term" value="F:ATP hydrolysis activity"/>
    <property type="evidence" value="ECO:0007669"/>
    <property type="project" value="InterPro"/>
</dbReference>
<name>A0A4S8ILH6_MUSBA</name>
<dbReference type="FunFam" id="3.40.50.300:FF:001371">
    <property type="entry name" value="ABC transporter ATP-binding protein"/>
    <property type="match status" value="1"/>
</dbReference>
<keyword evidence="3 8" id="KW-0812">Transmembrane</keyword>
<feature type="transmembrane region" description="Helical" evidence="8">
    <location>
        <begin position="317"/>
        <end position="340"/>
    </location>
</feature>
<dbReference type="InterPro" id="IPR017871">
    <property type="entry name" value="ABC_transporter-like_CS"/>
</dbReference>
<evidence type="ECO:0000256" key="3">
    <source>
        <dbReference type="ARBA" id="ARBA00022692"/>
    </source>
</evidence>
<accession>A0A4S8ILH6</accession>
<dbReference type="GO" id="GO:0016020">
    <property type="term" value="C:membrane"/>
    <property type="evidence" value="ECO:0007669"/>
    <property type="project" value="UniProtKB-SubCell"/>
</dbReference>
<dbReference type="InterPro" id="IPR011527">
    <property type="entry name" value="ABC1_TM_dom"/>
</dbReference>
<feature type="domain" description="ABC transporter" evidence="9">
    <location>
        <begin position="410"/>
        <end position="647"/>
    </location>
</feature>
<dbReference type="Pfam" id="PF00005">
    <property type="entry name" value="ABC_tran"/>
    <property type="match status" value="1"/>
</dbReference>
<dbReference type="PANTHER" id="PTHR24221">
    <property type="entry name" value="ATP-BINDING CASSETTE SUB-FAMILY B"/>
    <property type="match status" value="1"/>
</dbReference>
<dbReference type="InterPro" id="IPR027417">
    <property type="entry name" value="P-loop_NTPase"/>
</dbReference>
<dbReference type="Gene3D" id="1.20.1560.10">
    <property type="entry name" value="ABC transporter type 1, transmembrane domain"/>
    <property type="match status" value="1"/>
</dbReference>
<dbReference type="CDD" id="cd07346">
    <property type="entry name" value="ABC_6TM_exporters"/>
    <property type="match status" value="1"/>
</dbReference>
<keyword evidence="4" id="KW-0547">Nucleotide-binding</keyword>
<dbReference type="PROSITE" id="PS50929">
    <property type="entry name" value="ABC_TM1F"/>
    <property type="match status" value="1"/>
</dbReference>
<evidence type="ECO:0000313" key="11">
    <source>
        <dbReference type="EMBL" id="THU49295.1"/>
    </source>
</evidence>
<dbReference type="STRING" id="52838.A0A4S8ILH6"/>
<sequence>MLLRSAVAPPSCHPLLFTSLFYGSSRTLTLTRTTPRGFPSLLSSSIAPSKPSPLLAVAASRESHPRIITLPFPFSSPLFQIAPFLRVEWEAVLKGWLCSIVAVSCLCRAVPKLGYLPSLLADIRSPLVLREGAVLAALACARSAAAYLQQAYLLEASTRSVWRLRVHVFDRVLQRDMAFFEGKDAIPAGDVAYRMTAEAADVSDALHALLNTTVPNALQFVAMATQMVAVSPMLSLLTALAIPCVLLAIAYLGEILRKISKKANLSSARLSAYLNEVLPSMLVVKANVGEPKESLRFQRLAYDNLVYQLKKKKMKALIPQLVQALYVGGLLVLCAGSVVVSRNSCDCSSFLSFGTALTLLIEPIKGVGKAYNELKQGEPAIERLLDLTRFKPKVTEKSDAIDLGYVDGDIKFCGVSFRYGDDMPYILDGLNLHIRPGERVALVGPSGGGKTTLSKLLLRLYDPQCGSILVDNHNIQDIKLRSLRKHITIVSQESMLFSGTVAENIGYRDLTGQINQENVEKAARIANADEFIATLAKGYATNIGQGGSLLSGGQKQRIAIARALYQEASVLILDEATSALDSRSELLVRQALERLMANHTVLIIAHRLETVQMADRVLVLDRGKLTEVSKSSFLGRGSHYDSHALNELII</sequence>
<evidence type="ECO:0000256" key="2">
    <source>
        <dbReference type="ARBA" id="ARBA00022448"/>
    </source>
</evidence>
<dbReference type="PANTHER" id="PTHR24221:SF630">
    <property type="entry name" value="ABC TRANSPORTER B FAMILY MEMBER 29, CHLOROPLASTIC"/>
    <property type="match status" value="1"/>
</dbReference>
<evidence type="ECO:0000256" key="1">
    <source>
        <dbReference type="ARBA" id="ARBA00004141"/>
    </source>
</evidence>
<dbReference type="SMART" id="SM00382">
    <property type="entry name" value="AAA"/>
    <property type="match status" value="1"/>
</dbReference>
<feature type="transmembrane region" description="Helical" evidence="8">
    <location>
        <begin position="233"/>
        <end position="252"/>
    </location>
</feature>
<dbReference type="Pfam" id="PF00664">
    <property type="entry name" value="ABC_membrane"/>
    <property type="match status" value="1"/>
</dbReference>
<dbReference type="InterPro" id="IPR036640">
    <property type="entry name" value="ABC1_TM_sf"/>
</dbReference>
<feature type="domain" description="ABC transmembrane type-1" evidence="10">
    <location>
        <begin position="132"/>
        <end position="376"/>
    </location>
</feature>
<evidence type="ECO:0000256" key="5">
    <source>
        <dbReference type="ARBA" id="ARBA00022840"/>
    </source>
</evidence>
<dbReference type="SUPFAM" id="SSF90123">
    <property type="entry name" value="ABC transporter transmembrane region"/>
    <property type="match status" value="1"/>
</dbReference>
<dbReference type="FunFam" id="1.20.1560.10:FF:000096">
    <property type="entry name" value="ABC transporter related"/>
    <property type="match status" value="1"/>
</dbReference>
<evidence type="ECO:0000256" key="7">
    <source>
        <dbReference type="ARBA" id="ARBA00023136"/>
    </source>
</evidence>
<evidence type="ECO:0000313" key="12">
    <source>
        <dbReference type="Proteomes" id="UP000317650"/>
    </source>
</evidence>
<keyword evidence="6 8" id="KW-1133">Transmembrane helix</keyword>
<evidence type="ECO:0000256" key="6">
    <source>
        <dbReference type="ARBA" id="ARBA00022989"/>
    </source>
</evidence>
<dbReference type="GO" id="GO:0140359">
    <property type="term" value="F:ABC-type transporter activity"/>
    <property type="evidence" value="ECO:0007669"/>
    <property type="project" value="InterPro"/>
</dbReference>
<keyword evidence="12" id="KW-1185">Reference proteome</keyword>
<evidence type="ECO:0000256" key="4">
    <source>
        <dbReference type="ARBA" id="ARBA00022741"/>
    </source>
</evidence>
<dbReference type="EMBL" id="PYDT01000009">
    <property type="protein sequence ID" value="THU49295.1"/>
    <property type="molecule type" value="Genomic_DNA"/>
</dbReference>
<dbReference type="GO" id="GO:0005524">
    <property type="term" value="F:ATP binding"/>
    <property type="evidence" value="ECO:0007669"/>
    <property type="project" value="UniProtKB-KW"/>
</dbReference>
<keyword evidence="7 8" id="KW-0472">Membrane</keyword>
<keyword evidence="2" id="KW-0813">Transport</keyword>
<gene>
    <name evidence="11" type="ORF">C4D60_Mb06t08050</name>
</gene>
<dbReference type="SUPFAM" id="SSF52540">
    <property type="entry name" value="P-loop containing nucleoside triphosphate hydrolases"/>
    <property type="match status" value="1"/>
</dbReference>
<organism evidence="11 12">
    <name type="scientific">Musa balbisiana</name>
    <name type="common">Banana</name>
    <dbReference type="NCBI Taxonomy" id="52838"/>
    <lineage>
        <taxon>Eukaryota</taxon>
        <taxon>Viridiplantae</taxon>
        <taxon>Streptophyta</taxon>
        <taxon>Embryophyta</taxon>
        <taxon>Tracheophyta</taxon>
        <taxon>Spermatophyta</taxon>
        <taxon>Magnoliopsida</taxon>
        <taxon>Liliopsida</taxon>
        <taxon>Zingiberales</taxon>
        <taxon>Musaceae</taxon>
        <taxon>Musa</taxon>
    </lineage>
</organism>
<dbReference type="PROSITE" id="PS50893">
    <property type="entry name" value="ABC_TRANSPORTER_2"/>
    <property type="match status" value="1"/>
</dbReference>
<keyword evidence="5" id="KW-0067">ATP-binding</keyword>
<reference evidence="11 12" key="1">
    <citation type="journal article" date="2019" name="Nat. Plants">
        <title>Genome sequencing of Musa balbisiana reveals subgenome evolution and function divergence in polyploid bananas.</title>
        <authorList>
            <person name="Yao X."/>
        </authorList>
    </citation>
    <scope>NUCLEOTIDE SEQUENCE [LARGE SCALE GENOMIC DNA]</scope>
    <source>
        <strain evidence="12">cv. DH-PKW</strain>
        <tissue evidence="11">Leaves</tissue>
    </source>
</reference>
<dbReference type="PROSITE" id="PS00211">
    <property type="entry name" value="ABC_TRANSPORTER_1"/>
    <property type="match status" value="1"/>
</dbReference>